<accession>A0A328D5A0</accession>
<organism evidence="1 2">
    <name type="scientific">Cuscuta australis</name>
    <dbReference type="NCBI Taxonomy" id="267555"/>
    <lineage>
        <taxon>Eukaryota</taxon>
        <taxon>Viridiplantae</taxon>
        <taxon>Streptophyta</taxon>
        <taxon>Embryophyta</taxon>
        <taxon>Tracheophyta</taxon>
        <taxon>Spermatophyta</taxon>
        <taxon>Magnoliopsida</taxon>
        <taxon>eudicotyledons</taxon>
        <taxon>Gunneridae</taxon>
        <taxon>Pentapetalae</taxon>
        <taxon>asterids</taxon>
        <taxon>lamiids</taxon>
        <taxon>Solanales</taxon>
        <taxon>Convolvulaceae</taxon>
        <taxon>Cuscuteae</taxon>
        <taxon>Cuscuta</taxon>
        <taxon>Cuscuta subgen. Grammica</taxon>
        <taxon>Cuscuta sect. Cleistogrammica</taxon>
    </lineage>
</organism>
<evidence type="ECO:0000313" key="1">
    <source>
        <dbReference type="EMBL" id="RAL40716.1"/>
    </source>
</evidence>
<dbReference type="Proteomes" id="UP000249390">
    <property type="component" value="Unassembled WGS sequence"/>
</dbReference>
<dbReference type="EMBL" id="NQVE01000192">
    <property type="protein sequence ID" value="RAL40716.1"/>
    <property type="molecule type" value="Genomic_DNA"/>
</dbReference>
<keyword evidence="2" id="KW-1185">Reference proteome</keyword>
<dbReference type="AlphaFoldDB" id="A0A328D5A0"/>
<sequence length="109" mass="12049">MQSYIFYSRAAKTSSKQSSKLDWPVVKRTCDPSATSLGELRRGYIAGQNSATLRRHNFTAPNLSLNEEARVSRCTSRPLSALKPLVVSKNAIAALKFCRRGSPMPPPPR</sequence>
<gene>
    <name evidence="1" type="ORF">DM860_008414</name>
</gene>
<name>A0A328D5A0_9ASTE</name>
<comment type="caution">
    <text evidence="1">The sequence shown here is derived from an EMBL/GenBank/DDBJ whole genome shotgun (WGS) entry which is preliminary data.</text>
</comment>
<evidence type="ECO:0000313" key="2">
    <source>
        <dbReference type="Proteomes" id="UP000249390"/>
    </source>
</evidence>
<reference evidence="1 2" key="1">
    <citation type="submission" date="2018-06" db="EMBL/GenBank/DDBJ databases">
        <title>The Genome of Cuscuta australis (Dodder) Provides Insight into the Evolution of Plant Parasitism.</title>
        <authorList>
            <person name="Liu H."/>
        </authorList>
    </citation>
    <scope>NUCLEOTIDE SEQUENCE [LARGE SCALE GENOMIC DNA]</scope>
    <source>
        <strain evidence="2">cv. Yunnan</strain>
        <tissue evidence="1">Vines</tissue>
    </source>
</reference>
<proteinExistence type="predicted"/>
<protein>
    <submittedName>
        <fullName evidence="1">Uncharacterized protein</fullName>
    </submittedName>
</protein>